<evidence type="ECO:0000256" key="1">
    <source>
        <dbReference type="SAM" id="MobiDB-lite"/>
    </source>
</evidence>
<name>A0ABN9QJY6_9DINO</name>
<feature type="region of interest" description="Disordered" evidence="1">
    <location>
        <begin position="1"/>
        <end position="34"/>
    </location>
</feature>
<evidence type="ECO:0000256" key="2">
    <source>
        <dbReference type="SAM" id="Phobius"/>
    </source>
</evidence>
<dbReference type="Proteomes" id="UP001189429">
    <property type="component" value="Unassembled WGS sequence"/>
</dbReference>
<proteinExistence type="predicted"/>
<dbReference type="EMBL" id="CAUYUJ010003485">
    <property type="protein sequence ID" value="CAK0805535.1"/>
    <property type="molecule type" value="Genomic_DNA"/>
</dbReference>
<keyword evidence="2" id="KW-0472">Membrane</keyword>
<sequence>MCQDSPACSSGDALDPPSSNASPRSPLKPAGGFNCRRDRRQRLQGLHCYLARTVVTVAASAAMLEAMPEGQPDGGGSTGTSFASCSFLKDLVADVPVLLRSVLRGAAAYARDSLDGLAAAAGEPPRRPFEDAGAPSWLPWAVDAAIVCGILAVVLFALAFAAMPRPCGGGQEAEPGGAEGAGGPTELAKGGAKVFRVVMMAVLPAVSGALLNVKHVLVPALLCGL</sequence>
<evidence type="ECO:0000313" key="4">
    <source>
        <dbReference type="Proteomes" id="UP001189429"/>
    </source>
</evidence>
<evidence type="ECO:0000313" key="3">
    <source>
        <dbReference type="EMBL" id="CAK0805535.1"/>
    </source>
</evidence>
<comment type="caution">
    <text evidence="3">The sequence shown here is derived from an EMBL/GenBank/DDBJ whole genome shotgun (WGS) entry which is preliminary data.</text>
</comment>
<protein>
    <recommendedName>
        <fullName evidence="5">Amino acid transporter</fullName>
    </recommendedName>
</protein>
<gene>
    <name evidence="3" type="ORF">PCOR1329_LOCUS12021</name>
</gene>
<accession>A0ABN9QJY6</accession>
<keyword evidence="2" id="KW-0812">Transmembrane</keyword>
<feature type="transmembrane region" description="Helical" evidence="2">
    <location>
        <begin position="137"/>
        <end position="161"/>
    </location>
</feature>
<keyword evidence="4" id="KW-1185">Reference proteome</keyword>
<evidence type="ECO:0008006" key="5">
    <source>
        <dbReference type="Google" id="ProtNLM"/>
    </source>
</evidence>
<keyword evidence="2" id="KW-1133">Transmembrane helix</keyword>
<organism evidence="3 4">
    <name type="scientific">Prorocentrum cordatum</name>
    <dbReference type="NCBI Taxonomy" id="2364126"/>
    <lineage>
        <taxon>Eukaryota</taxon>
        <taxon>Sar</taxon>
        <taxon>Alveolata</taxon>
        <taxon>Dinophyceae</taxon>
        <taxon>Prorocentrales</taxon>
        <taxon>Prorocentraceae</taxon>
        <taxon>Prorocentrum</taxon>
    </lineage>
</organism>
<reference evidence="3" key="1">
    <citation type="submission" date="2023-10" db="EMBL/GenBank/DDBJ databases">
        <authorList>
            <person name="Chen Y."/>
            <person name="Shah S."/>
            <person name="Dougan E. K."/>
            <person name="Thang M."/>
            <person name="Chan C."/>
        </authorList>
    </citation>
    <scope>NUCLEOTIDE SEQUENCE [LARGE SCALE GENOMIC DNA]</scope>
</reference>
<feature type="transmembrane region" description="Helical" evidence="2">
    <location>
        <begin position="46"/>
        <end position="64"/>
    </location>
</feature>